<gene>
    <name evidence="5" type="ORF">UCREL1_2737</name>
</gene>
<feature type="domain" description="Carboxylesterase type B" evidence="4">
    <location>
        <begin position="36"/>
        <end position="510"/>
    </location>
</feature>
<dbReference type="Gene3D" id="3.40.50.1820">
    <property type="entry name" value="alpha/beta hydrolase"/>
    <property type="match status" value="1"/>
</dbReference>
<evidence type="ECO:0000313" key="5">
    <source>
        <dbReference type="EMBL" id="EMR70218.1"/>
    </source>
</evidence>
<dbReference type="Proteomes" id="UP000012174">
    <property type="component" value="Unassembled WGS sequence"/>
</dbReference>
<keyword evidence="2 3" id="KW-0378">Hydrolase</keyword>
<dbReference type="AlphaFoldDB" id="M7T088"/>
<dbReference type="InterPro" id="IPR019826">
    <property type="entry name" value="Carboxylesterase_B_AS"/>
</dbReference>
<dbReference type="InterPro" id="IPR029058">
    <property type="entry name" value="AB_hydrolase_fold"/>
</dbReference>
<keyword evidence="6" id="KW-1185">Reference proteome</keyword>
<organism evidence="5 6">
    <name type="scientific">Eutypa lata (strain UCR-EL1)</name>
    <name type="common">Grapevine dieback disease fungus</name>
    <name type="synonym">Eutypa armeniacae</name>
    <dbReference type="NCBI Taxonomy" id="1287681"/>
    <lineage>
        <taxon>Eukaryota</taxon>
        <taxon>Fungi</taxon>
        <taxon>Dikarya</taxon>
        <taxon>Ascomycota</taxon>
        <taxon>Pezizomycotina</taxon>
        <taxon>Sordariomycetes</taxon>
        <taxon>Xylariomycetidae</taxon>
        <taxon>Xylariales</taxon>
        <taxon>Diatrypaceae</taxon>
        <taxon>Eutypa</taxon>
    </lineage>
</organism>
<dbReference type="EMBL" id="KB705907">
    <property type="protein sequence ID" value="EMR70218.1"/>
    <property type="molecule type" value="Genomic_DNA"/>
</dbReference>
<dbReference type="eggNOG" id="KOG4389">
    <property type="taxonomic scope" value="Eukaryota"/>
</dbReference>
<feature type="signal peptide" evidence="3">
    <location>
        <begin position="1"/>
        <end position="16"/>
    </location>
</feature>
<comment type="similarity">
    <text evidence="1 3">Belongs to the type-B carboxylesterase/lipase family.</text>
</comment>
<name>M7T088_EUTLA</name>
<evidence type="ECO:0000259" key="4">
    <source>
        <dbReference type="Pfam" id="PF00135"/>
    </source>
</evidence>
<feature type="chain" id="PRO_5005141219" description="Carboxylic ester hydrolase" evidence="3">
    <location>
        <begin position="17"/>
        <end position="530"/>
    </location>
</feature>
<dbReference type="InterPro" id="IPR019819">
    <property type="entry name" value="Carboxylesterase_B_CS"/>
</dbReference>
<dbReference type="InterPro" id="IPR050309">
    <property type="entry name" value="Type-B_Carboxylest/Lipase"/>
</dbReference>
<evidence type="ECO:0000256" key="2">
    <source>
        <dbReference type="ARBA" id="ARBA00022801"/>
    </source>
</evidence>
<dbReference type="OMA" id="YICPGID"/>
<proteinExistence type="inferred from homology"/>
<sequence length="530" mass="58286">MRLSFFLVLYSSVVYGIVNNTVDLGCNKYQGVSAPNDITKWLGLRYAAPPLDELRFLPPEDPPCNDAVQIVDQHGKWCLGTGAAPGNADTSEDCLFLDVYAPANTTADSKLPVFFFIQGGGFNTNSNPNLDGSGLIAASGHSIIVVTFNYRVGPYGFITSDNDVKANNGLRDQRKAMEWVQRHIAEFGGDPNHVVLGGSSAGAASISIHLAAYGGRNEGLFHAAAAESPSFATVLTIEESRYQYKNFAIRLGCVGPESLACLRNKTAEELQAQNNNVPYPGTANAPVFMWGPVLDYDLITDLTYNSFAWGRFVKVPLIFGDDTNGGTIFTPRDTATIERSDLFLHTQYPYLDLDHLVEINSLYPNKDDSCPNSGCYWRQVSDAYGDMRFMCPAMFISSMAAQYGAPQTWNYRYNVEDPGQIADGLGVPHTVEVNAIFGPENTRGAPASYNPDGINARITPIIQSYWTSFIRSFDPNAFRLSDTAEWERWNGSSQRRLVFQTGGNTEMETVAQESQQRCKYLTDIGAVIKQ</sequence>
<dbReference type="Pfam" id="PF00135">
    <property type="entry name" value="COesterase"/>
    <property type="match status" value="1"/>
</dbReference>
<dbReference type="ESTHER" id="eutla-m7t088">
    <property type="family name" value="Fungal_carboxylesterase_lipase"/>
</dbReference>
<protein>
    <recommendedName>
        <fullName evidence="3">Carboxylic ester hydrolase</fullName>
        <ecNumber evidence="3">3.1.1.-</ecNumber>
    </recommendedName>
</protein>
<reference evidence="6" key="1">
    <citation type="journal article" date="2013" name="Genome Announc.">
        <title>Draft genome sequence of the grapevine dieback fungus Eutypa lata UCR-EL1.</title>
        <authorList>
            <person name="Blanco-Ulate B."/>
            <person name="Rolshausen P.E."/>
            <person name="Cantu D."/>
        </authorList>
    </citation>
    <scope>NUCLEOTIDE SEQUENCE [LARGE SCALE GENOMIC DNA]</scope>
    <source>
        <strain evidence="6">UCR-EL1</strain>
    </source>
</reference>
<dbReference type="KEGG" id="ela:UCREL1_2737"/>
<dbReference type="OrthoDB" id="408631at2759"/>
<dbReference type="PROSITE" id="PS00122">
    <property type="entry name" value="CARBOXYLESTERASE_B_1"/>
    <property type="match status" value="1"/>
</dbReference>
<evidence type="ECO:0000256" key="1">
    <source>
        <dbReference type="ARBA" id="ARBA00005964"/>
    </source>
</evidence>
<dbReference type="EC" id="3.1.1.-" evidence="3"/>
<evidence type="ECO:0000256" key="3">
    <source>
        <dbReference type="RuleBase" id="RU361235"/>
    </source>
</evidence>
<dbReference type="SUPFAM" id="SSF53474">
    <property type="entry name" value="alpha/beta-Hydrolases"/>
    <property type="match status" value="1"/>
</dbReference>
<accession>M7T088</accession>
<dbReference type="HOGENOM" id="CLU_006586_10_7_1"/>
<keyword evidence="3" id="KW-0732">Signal</keyword>
<dbReference type="PANTHER" id="PTHR11559">
    <property type="entry name" value="CARBOXYLESTERASE"/>
    <property type="match status" value="1"/>
</dbReference>
<dbReference type="GO" id="GO:0016787">
    <property type="term" value="F:hydrolase activity"/>
    <property type="evidence" value="ECO:0007669"/>
    <property type="project" value="UniProtKB-KW"/>
</dbReference>
<dbReference type="PROSITE" id="PS00941">
    <property type="entry name" value="CARBOXYLESTERASE_B_2"/>
    <property type="match status" value="1"/>
</dbReference>
<evidence type="ECO:0000313" key="6">
    <source>
        <dbReference type="Proteomes" id="UP000012174"/>
    </source>
</evidence>
<dbReference type="InterPro" id="IPR002018">
    <property type="entry name" value="CarbesteraseB"/>
</dbReference>